<keyword evidence="3" id="KW-1185">Reference proteome</keyword>
<feature type="compositionally biased region" description="Polar residues" evidence="1">
    <location>
        <begin position="121"/>
        <end position="146"/>
    </location>
</feature>
<organism evidence="2 3">
    <name type="scientific">Microctonus hyperodae</name>
    <name type="common">Parasitoid wasp</name>
    <dbReference type="NCBI Taxonomy" id="165561"/>
    <lineage>
        <taxon>Eukaryota</taxon>
        <taxon>Metazoa</taxon>
        <taxon>Ecdysozoa</taxon>
        <taxon>Arthropoda</taxon>
        <taxon>Hexapoda</taxon>
        <taxon>Insecta</taxon>
        <taxon>Pterygota</taxon>
        <taxon>Neoptera</taxon>
        <taxon>Endopterygota</taxon>
        <taxon>Hymenoptera</taxon>
        <taxon>Apocrita</taxon>
        <taxon>Ichneumonoidea</taxon>
        <taxon>Braconidae</taxon>
        <taxon>Euphorinae</taxon>
        <taxon>Microctonus</taxon>
    </lineage>
</organism>
<evidence type="ECO:0000256" key="1">
    <source>
        <dbReference type="SAM" id="MobiDB-lite"/>
    </source>
</evidence>
<feature type="compositionally biased region" description="Basic and acidic residues" evidence="1">
    <location>
        <begin position="201"/>
        <end position="217"/>
    </location>
</feature>
<feature type="compositionally biased region" description="Polar residues" evidence="1">
    <location>
        <begin position="249"/>
        <end position="280"/>
    </location>
</feature>
<feature type="compositionally biased region" description="Low complexity" evidence="1">
    <location>
        <begin position="162"/>
        <end position="175"/>
    </location>
</feature>
<evidence type="ECO:0000313" key="2">
    <source>
        <dbReference type="EMBL" id="KAK0157044.1"/>
    </source>
</evidence>
<accession>A0AA39C356</accession>
<sequence length="319" mass="35135">MLDPKNLNYGNFALLLSMIEDESSEYNYQVKNIDDKKKLTSTQNPNSVTGATKKSTTDSGDLVTTTEYSTTTVTESETEESTTTINNKFNINKNETKKNSNNSVENSGNKTEDFNKEKKLTSTLNPNLVTGTTEKSTTDSGNLVTTTEHEKSTTINNKFDINKNGTNKNLNNSTGHSGNKTVSVTTLQPDSELKNLSTTEIPKKINSEKEFTEKENFKSTTETSSINLNPVSPAENHDNKIEGHDSGVESGSSTQGNKVTPTTEQNHQTEVSGNGEINSVNNNQRPVLPILSSFRDVLRAKFRLLTAPVRVIGQLFRRN</sequence>
<reference evidence="2" key="1">
    <citation type="journal article" date="2023" name="bioRxiv">
        <title>Scaffold-level genome assemblies of two parasitoid biocontrol wasps reveal the parthenogenesis mechanism and an associated novel virus.</title>
        <authorList>
            <person name="Inwood S."/>
            <person name="Skelly J."/>
            <person name="Guhlin J."/>
            <person name="Harrop T."/>
            <person name="Goldson S."/>
            <person name="Dearden P."/>
        </authorList>
    </citation>
    <scope>NUCLEOTIDE SEQUENCE</scope>
    <source>
        <strain evidence="2">Lincoln</strain>
        <tissue evidence="2">Whole body</tissue>
    </source>
</reference>
<gene>
    <name evidence="2" type="ORF">PV327_011440</name>
</gene>
<dbReference type="Proteomes" id="UP001168972">
    <property type="component" value="Unassembled WGS sequence"/>
</dbReference>
<proteinExistence type="predicted"/>
<protein>
    <submittedName>
        <fullName evidence="2">Uncharacterized protein</fullName>
    </submittedName>
</protein>
<feature type="compositionally biased region" description="Polar residues" evidence="1">
    <location>
        <begin position="176"/>
        <end position="200"/>
    </location>
</feature>
<dbReference type="AlphaFoldDB" id="A0AA39C356"/>
<evidence type="ECO:0000313" key="3">
    <source>
        <dbReference type="Proteomes" id="UP001168972"/>
    </source>
</evidence>
<dbReference type="EMBL" id="JAQQBR010002466">
    <property type="protein sequence ID" value="KAK0157044.1"/>
    <property type="molecule type" value="Genomic_DNA"/>
</dbReference>
<feature type="region of interest" description="Disordered" evidence="1">
    <location>
        <begin position="39"/>
        <end position="280"/>
    </location>
</feature>
<feature type="compositionally biased region" description="Polar residues" evidence="1">
    <location>
        <begin position="40"/>
        <end position="63"/>
    </location>
</feature>
<feature type="compositionally biased region" description="Low complexity" evidence="1">
    <location>
        <begin position="64"/>
        <end position="109"/>
    </location>
</feature>
<feature type="compositionally biased region" description="Basic and acidic residues" evidence="1">
    <location>
        <begin position="235"/>
        <end position="247"/>
    </location>
</feature>
<name>A0AA39C356_MICHY</name>
<comment type="caution">
    <text evidence="2">The sequence shown here is derived from an EMBL/GenBank/DDBJ whole genome shotgun (WGS) entry which is preliminary data.</text>
</comment>
<feature type="compositionally biased region" description="Basic and acidic residues" evidence="1">
    <location>
        <begin position="110"/>
        <end position="120"/>
    </location>
</feature>
<feature type="compositionally biased region" description="Polar residues" evidence="1">
    <location>
        <begin position="218"/>
        <end position="230"/>
    </location>
</feature>
<reference evidence="2" key="2">
    <citation type="submission" date="2023-03" db="EMBL/GenBank/DDBJ databases">
        <authorList>
            <person name="Inwood S.N."/>
            <person name="Skelly J.G."/>
            <person name="Guhlin J."/>
            <person name="Harrop T.W.R."/>
            <person name="Goldson S.G."/>
            <person name="Dearden P.K."/>
        </authorList>
    </citation>
    <scope>NUCLEOTIDE SEQUENCE</scope>
    <source>
        <strain evidence="2">Lincoln</strain>
        <tissue evidence="2">Whole body</tissue>
    </source>
</reference>